<name>A0A3A1U9J6_9MICO</name>
<dbReference type="EMBL" id="QXTG01000001">
    <property type="protein sequence ID" value="RIX30026.1"/>
    <property type="molecule type" value="Genomic_DNA"/>
</dbReference>
<feature type="transmembrane region" description="Helical" evidence="1">
    <location>
        <begin position="77"/>
        <end position="96"/>
    </location>
</feature>
<keyword evidence="3" id="KW-1185">Reference proteome</keyword>
<sequence length="197" mass="21140">MKTPFGLLDLSAPESRRPGAALVAGVVAGLSSGAIKMGWESLFPPRRPDREVPPVTFLKQRGIDPDEHTYEYNGNTVPWGVLAVHFGFSVVTVAAYSVAAEYLPRTKLWAGAAYGIGAFVVAHEVVLPRLGLSPKARDLPIEEHASELFGHVVWLLEAEQVRKAVRLAIAGVPDADTRVNAAARLADTARAALKGLR</sequence>
<reference evidence="3" key="1">
    <citation type="submission" date="2018-09" db="EMBL/GenBank/DDBJ databases">
        <authorList>
            <person name="Kim I."/>
        </authorList>
    </citation>
    <scope>NUCLEOTIDE SEQUENCE [LARGE SCALE GENOMIC DNA]</scope>
    <source>
        <strain evidence="3">DD4a</strain>
    </source>
</reference>
<dbReference type="Proteomes" id="UP000265742">
    <property type="component" value="Unassembled WGS sequence"/>
</dbReference>
<proteinExistence type="predicted"/>
<gene>
    <name evidence="2" type="ORF">D1781_00695</name>
</gene>
<feature type="transmembrane region" description="Helical" evidence="1">
    <location>
        <begin position="108"/>
        <end position="127"/>
    </location>
</feature>
<keyword evidence="1" id="KW-0812">Transmembrane</keyword>
<dbReference type="OrthoDB" id="1629003at2"/>
<dbReference type="AlphaFoldDB" id="A0A3A1U9J6"/>
<dbReference type="InterPro" id="IPR009898">
    <property type="entry name" value="DUF1440"/>
</dbReference>
<accession>A0A3A1U9J6</accession>
<organism evidence="2 3">
    <name type="scientific">Amnibacterium setariae</name>
    <dbReference type="NCBI Taxonomy" id="2306585"/>
    <lineage>
        <taxon>Bacteria</taxon>
        <taxon>Bacillati</taxon>
        <taxon>Actinomycetota</taxon>
        <taxon>Actinomycetes</taxon>
        <taxon>Micrococcales</taxon>
        <taxon>Microbacteriaceae</taxon>
        <taxon>Amnibacterium</taxon>
    </lineage>
</organism>
<keyword evidence="1" id="KW-0472">Membrane</keyword>
<evidence type="ECO:0000256" key="1">
    <source>
        <dbReference type="SAM" id="Phobius"/>
    </source>
</evidence>
<protein>
    <submittedName>
        <fullName evidence="2">DUF1440 domain-containing protein</fullName>
    </submittedName>
</protein>
<dbReference type="RefSeq" id="WP_119480389.1">
    <property type="nucleotide sequence ID" value="NZ_QXTG01000001.1"/>
</dbReference>
<keyword evidence="1" id="KW-1133">Transmembrane helix</keyword>
<evidence type="ECO:0000313" key="3">
    <source>
        <dbReference type="Proteomes" id="UP000265742"/>
    </source>
</evidence>
<evidence type="ECO:0000313" key="2">
    <source>
        <dbReference type="EMBL" id="RIX30026.1"/>
    </source>
</evidence>
<dbReference type="Pfam" id="PF07274">
    <property type="entry name" value="DUF1440"/>
    <property type="match status" value="1"/>
</dbReference>
<comment type="caution">
    <text evidence="2">The sequence shown here is derived from an EMBL/GenBank/DDBJ whole genome shotgun (WGS) entry which is preliminary data.</text>
</comment>